<dbReference type="EMBL" id="QPJK01000007">
    <property type="protein sequence ID" value="RCW68500.1"/>
    <property type="molecule type" value="Genomic_DNA"/>
</dbReference>
<dbReference type="InterPro" id="IPR001279">
    <property type="entry name" value="Metallo-B-lactamas"/>
</dbReference>
<feature type="signal peptide" evidence="3">
    <location>
        <begin position="1"/>
        <end position="24"/>
    </location>
</feature>
<keyword evidence="1 2" id="KW-0378">Hydrolase</keyword>
<reference evidence="5 6" key="1">
    <citation type="submission" date="2018-07" db="EMBL/GenBank/DDBJ databases">
        <title>Genomic Encyclopedia of Type Strains, Phase IV (KMG-IV): sequencing the most valuable type-strain genomes for metagenomic binning, comparative biology and taxonomic classification.</title>
        <authorList>
            <person name="Goeker M."/>
        </authorList>
    </citation>
    <scope>NUCLEOTIDE SEQUENCE [LARGE SCALE GENOMIC DNA]</scope>
    <source>
        <strain evidence="5 6">DSM 21634</strain>
    </source>
</reference>
<dbReference type="InterPro" id="IPR050114">
    <property type="entry name" value="UPF0173_UPF0282_UlaG_hydrolase"/>
</dbReference>
<keyword evidence="3" id="KW-0732">Signal</keyword>
<dbReference type="Gene3D" id="3.60.15.10">
    <property type="entry name" value="Ribonuclease Z/Hydroxyacylglutathione hydrolase-like"/>
    <property type="match status" value="1"/>
</dbReference>
<dbReference type="RefSeq" id="WP_245965841.1">
    <property type="nucleotide sequence ID" value="NZ_QPJK01000007.1"/>
</dbReference>
<dbReference type="PANTHER" id="PTHR43546:SF3">
    <property type="entry name" value="UPF0173 METAL-DEPENDENT HYDROLASE MJ1163"/>
    <property type="match status" value="1"/>
</dbReference>
<sequence length="283" mass="30830">MLQKNVVRWCKMMAVALVLPWGCAQIPTAPRAPEQGLTEVLWLGQAAFRITSPGGKVIVTDPWLRQNPLTPAKYKDLAALGKVDVLLVTHAHGDHFADAPALAQLNQVPMYAPGDMNQTVNLLGILPPNLAPRFNKSGTVEPAQGIKVTAVRAEHSSILVWKNASTGKDEPYPAGEPVGYIIELENGFRIYHMGDTGLFGDMKFIADYYKPDLVLMPIGGHFTMDAKDAAFATREWLRPRWVIPMHYGANPLGKGRPEDYVQAVGGGAVTKVLPLKPGESANF</sequence>
<evidence type="ECO:0000256" key="1">
    <source>
        <dbReference type="ARBA" id="ARBA00022801"/>
    </source>
</evidence>
<dbReference type="HAMAP" id="MF_00457">
    <property type="entry name" value="UPF0173"/>
    <property type="match status" value="1"/>
</dbReference>
<dbReference type="InterPro" id="IPR036866">
    <property type="entry name" value="RibonucZ/Hydroxyglut_hydro"/>
</dbReference>
<dbReference type="InterPro" id="IPR022877">
    <property type="entry name" value="UPF0173"/>
</dbReference>
<feature type="domain" description="Metallo-beta-lactamase" evidence="4">
    <location>
        <begin position="44"/>
        <end position="246"/>
    </location>
</feature>
<evidence type="ECO:0000256" key="2">
    <source>
        <dbReference type="HAMAP-Rule" id="MF_00457"/>
    </source>
</evidence>
<dbReference type="SUPFAM" id="SSF56281">
    <property type="entry name" value="Metallo-hydrolase/oxidoreductase"/>
    <property type="match status" value="1"/>
</dbReference>
<proteinExistence type="inferred from homology"/>
<evidence type="ECO:0000313" key="5">
    <source>
        <dbReference type="EMBL" id="RCW68500.1"/>
    </source>
</evidence>
<accession>A0A368XKR4</accession>
<dbReference type="Proteomes" id="UP000252884">
    <property type="component" value="Unassembled WGS sequence"/>
</dbReference>
<comment type="similarity">
    <text evidence="2">Belongs to the UPF0173 family.</text>
</comment>
<keyword evidence="6" id="KW-1185">Reference proteome</keyword>
<gene>
    <name evidence="5" type="ORF">DES41_10721</name>
</gene>
<evidence type="ECO:0000256" key="3">
    <source>
        <dbReference type="SAM" id="SignalP"/>
    </source>
</evidence>
<dbReference type="NCBIfam" id="NF001911">
    <property type="entry name" value="PRK00685.1"/>
    <property type="match status" value="1"/>
</dbReference>
<organism evidence="5 6">
    <name type="scientific">Pseudorhodoferax soli</name>
    <dbReference type="NCBI Taxonomy" id="545864"/>
    <lineage>
        <taxon>Bacteria</taxon>
        <taxon>Pseudomonadati</taxon>
        <taxon>Pseudomonadota</taxon>
        <taxon>Betaproteobacteria</taxon>
        <taxon>Burkholderiales</taxon>
        <taxon>Comamonadaceae</taxon>
    </lineage>
</organism>
<comment type="caution">
    <text evidence="5">The sequence shown here is derived from an EMBL/GenBank/DDBJ whole genome shotgun (WGS) entry which is preliminary data.</text>
</comment>
<dbReference type="PANTHER" id="PTHR43546">
    <property type="entry name" value="UPF0173 METAL-DEPENDENT HYDROLASE MJ1163-RELATED"/>
    <property type="match status" value="1"/>
</dbReference>
<name>A0A368XKR4_9BURK</name>
<dbReference type="AlphaFoldDB" id="A0A368XKR4"/>
<protein>
    <recommendedName>
        <fullName evidence="2">UPF0173 metal-dependent hydrolase DES41_10721</fullName>
    </recommendedName>
</protein>
<feature type="chain" id="PRO_5017018925" description="UPF0173 metal-dependent hydrolase DES41_10721" evidence="3">
    <location>
        <begin position="25"/>
        <end position="283"/>
    </location>
</feature>
<dbReference type="Pfam" id="PF13483">
    <property type="entry name" value="Lactamase_B_3"/>
    <property type="match status" value="1"/>
</dbReference>
<dbReference type="GO" id="GO:0016787">
    <property type="term" value="F:hydrolase activity"/>
    <property type="evidence" value="ECO:0007669"/>
    <property type="project" value="UniProtKB-UniRule"/>
</dbReference>
<evidence type="ECO:0000313" key="6">
    <source>
        <dbReference type="Proteomes" id="UP000252884"/>
    </source>
</evidence>
<dbReference type="SMART" id="SM00849">
    <property type="entry name" value="Lactamase_B"/>
    <property type="match status" value="1"/>
</dbReference>
<evidence type="ECO:0000259" key="4">
    <source>
        <dbReference type="SMART" id="SM00849"/>
    </source>
</evidence>